<sequence>MLISPVILRAAMERPILKHRPVLGAVLGAGVGLGLIAGNGAILAGAAWAIIALLVTLIAAAETSAGVPRFFARQAREFARANVALIASALRATIDAVGVAAALRAAVLPRLQALTCKAAILPPVRIAHRRIAHIAITARVVPAPICRA</sequence>
<keyword evidence="1" id="KW-0472">Membrane</keyword>
<accession>A0A1J5RSM8</accession>
<organism evidence="2">
    <name type="scientific">mine drainage metagenome</name>
    <dbReference type="NCBI Taxonomy" id="410659"/>
    <lineage>
        <taxon>unclassified sequences</taxon>
        <taxon>metagenomes</taxon>
        <taxon>ecological metagenomes</taxon>
    </lineage>
</organism>
<keyword evidence="1" id="KW-1133">Transmembrane helix</keyword>
<dbReference type="EMBL" id="MLJW01000176">
    <property type="protein sequence ID" value="OIQ94975.1"/>
    <property type="molecule type" value="Genomic_DNA"/>
</dbReference>
<dbReference type="AlphaFoldDB" id="A0A1J5RSM8"/>
<feature type="transmembrane region" description="Helical" evidence="1">
    <location>
        <begin position="48"/>
        <end position="71"/>
    </location>
</feature>
<protein>
    <submittedName>
        <fullName evidence="2">Uncharacterized protein</fullName>
    </submittedName>
</protein>
<feature type="transmembrane region" description="Helical" evidence="1">
    <location>
        <begin position="21"/>
        <end position="42"/>
    </location>
</feature>
<reference evidence="2" key="1">
    <citation type="submission" date="2016-10" db="EMBL/GenBank/DDBJ databases">
        <title>Sequence of Gallionella enrichment culture.</title>
        <authorList>
            <person name="Poehlein A."/>
            <person name="Muehling M."/>
            <person name="Daniel R."/>
        </authorList>
    </citation>
    <scope>NUCLEOTIDE SEQUENCE</scope>
</reference>
<keyword evidence="1" id="KW-0812">Transmembrane</keyword>
<comment type="caution">
    <text evidence="2">The sequence shown here is derived from an EMBL/GenBank/DDBJ whole genome shotgun (WGS) entry which is preliminary data.</text>
</comment>
<evidence type="ECO:0000256" key="1">
    <source>
        <dbReference type="SAM" id="Phobius"/>
    </source>
</evidence>
<gene>
    <name evidence="2" type="ORF">GALL_230780</name>
</gene>
<evidence type="ECO:0000313" key="2">
    <source>
        <dbReference type="EMBL" id="OIQ94975.1"/>
    </source>
</evidence>
<name>A0A1J5RSM8_9ZZZZ</name>
<proteinExistence type="predicted"/>